<evidence type="ECO:0000313" key="10">
    <source>
        <dbReference type="EMBL" id="GJJ78151.1"/>
    </source>
</evidence>
<evidence type="ECO:0000256" key="6">
    <source>
        <dbReference type="ARBA" id="ARBA00022833"/>
    </source>
</evidence>
<keyword evidence="3" id="KW-0645">Protease</keyword>
<keyword evidence="7" id="KW-0482">Metalloprotease</keyword>
<dbReference type="OrthoDB" id="2756988at2759"/>
<accession>A0A9P3HK77</accession>
<comment type="cofactor">
    <cofactor evidence="1">
        <name>Zn(2+)</name>
        <dbReference type="ChEBI" id="CHEBI:29105"/>
    </cofactor>
</comment>
<dbReference type="AlphaFoldDB" id="A0A9P3HK77"/>
<evidence type="ECO:0000256" key="8">
    <source>
        <dbReference type="SAM" id="SignalP"/>
    </source>
</evidence>
<dbReference type="InterPro" id="IPR050414">
    <property type="entry name" value="Fungal_M35_metalloproteases"/>
</dbReference>
<dbReference type="GO" id="GO:0046872">
    <property type="term" value="F:metal ion binding"/>
    <property type="evidence" value="ECO:0007669"/>
    <property type="project" value="UniProtKB-KW"/>
</dbReference>
<comment type="similarity">
    <text evidence="2">Belongs to the peptidase M35 family.</text>
</comment>
<dbReference type="Proteomes" id="UP000827284">
    <property type="component" value="Unassembled WGS sequence"/>
</dbReference>
<dbReference type="PANTHER" id="PTHR37016:SF3">
    <property type="entry name" value="NEUTRAL PROTEASE 2-RELATED"/>
    <property type="match status" value="1"/>
</dbReference>
<reference evidence="10" key="2">
    <citation type="journal article" date="2022" name="Microbiol. Resour. Announc.">
        <title>Whole-Genome Sequence of Entomortierella parvispora E1425, a Mucoromycotan Fungus Associated with Burkholderiaceae-Related Endosymbiotic Bacteria.</title>
        <authorList>
            <person name="Herlambang A."/>
            <person name="Guo Y."/>
            <person name="Takashima Y."/>
            <person name="Narisawa K."/>
            <person name="Ohta H."/>
            <person name="Nishizawa T."/>
        </authorList>
    </citation>
    <scope>NUCLEOTIDE SEQUENCE</scope>
    <source>
        <strain evidence="10">E1425</strain>
    </source>
</reference>
<dbReference type="SUPFAM" id="SSF55486">
    <property type="entry name" value="Metalloproteases ('zincins'), catalytic domain"/>
    <property type="match status" value="1"/>
</dbReference>
<dbReference type="PANTHER" id="PTHR37016">
    <property type="match status" value="1"/>
</dbReference>
<gene>
    <name evidence="10" type="ORF">EMPS_10510</name>
</gene>
<dbReference type="InterPro" id="IPR024079">
    <property type="entry name" value="MetalloPept_cat_dom_sf"/>
</dbReference>
<dbReference type="PROSITE" id="PS51257">
    <property type="entry name" value="PROKAR_LIPOPROTEIN"/>
    <property type="match status" value="1"/>
</dbReference>
<feature type="signal peptide" evidence="8">
    <location>
        <begin position="1"/>
        <end position="16"/>
    </location>
</feature>
<proteinExistence type="inferred from homology"/>
<keyword evidence="6" id="KW-0862">Zinc</keyword>
<sequence length="186" mass="20179">MKLVSMLMFLPLVANAATSFTGCSIPQQSQLNAAISAAQSYISAASAYIDSHNSATPRYTTWFGTFTASRHGAVASIFGRLKWNNLASFTYDCSTCHEPNEYAYVYPNQFGKIYLCGSFWRAPLTGTDSKAGTLISQASTFTQNGGAEAYDFSQKGCKHLANVNPEGAVQNADNYQYFAENNPPLS</sequence>
<organism evidence="10 11">
    <name type="scientific">Entomortierella parvispora</name>
    <dbReference type="NCBI Taxonomy" id="205924"/>
    <lineage>
        <taxon>Eukaryota</taxon>
        <taxon>Fungi</taxon>
        <taxon>Fungi incertae sedis</taxon>
        <taxon>Mucoromycota</taxon>
        <taxon>Mortierellomycotina</taxon>
        <taxon>Mortierellomycetes</taxon>
        <taxon>Mortierellales</taxon>
        <taxon>Mortierellaceae</taxon>
        <taxon>Entomortierella</taxon>
    </lineage>
</organism>
<keyword evidence="5" id="KW-0378">Hydrolase</keyword>
<keyword evidence="4" id="KW-0479">Metal-binding</keyword>
<keyword evidence="8" id="KW-0732">Signal</keyword>
<dbReference type="Pfam" id="PF14521">
    <property type="entry name" value="Aspzincin_M35"/>
    <property type="match status" value="1"/>
</dbReference>
<evidence type="ECO:0000313" key="11">
    <source>
        <dbReference type="Proteomes" id="UP000827284"/>
    </source>
</evidence>
<protein>
    <recommendedName>
        <fullName evidence="9">Lysine-specific metallo-endopeptidase domain-containing protein</fullName>
    </recommendedName>
</protein>
<evidence type="ECO:0000256" key="5">
    <source>
        <dbReference type="ARBA" id="ARBA00022801"/>
    </source>
</evidence>
<evidence type="ECO:0000256" key="4">
    <source>
        <dbReference type="ARBA" id="ARBA00022723"/>
    </source>
</evidence>
<dbReference type="EMBL" id="BQFW01000014">
    <property type="protein sequence ID" value="GJJ78151.1"/>
    <property type="molecule type" value="Genomic_DNA"/>
</dbReference>
<dbReference type="InterPro" id="IPR029463">
    <property type="entry name" value="Lys_MEP"/>
</dbReference>
<keyword evidence="11" id="KW-1185">Reference proteome</keyword>
<comment type="caution">
    <text evidence="10">The sequence shown here is derived from an EMBL/GenBank/DDBJ whole genome shotgun (WGS) entry which is preliminary data.</text>
</comment>
<evidence type="ECO:0000256" key="1">
    <source>
        <dbReference type="ARBA" id="ARBA00001947"/>
    </source>
</evidence>
<name>A0A9P3HK77_9FUNG</name>
<evidence type="ECO:0000256" key="3">
    <source>
        <dbReference type="ARBA" id="ARBA00022670"/>
    </source>
</evidence>
<evidence type="ECO:0000256" key="7">
    <source>
        <dbReference type="ARBA" id="ARBA00023049"/>
    </source>
</evidence>
<dbReference type="GO" id="GO:0006508">
    <property type="term" value="P:proteolysis"/>
    <property type="evidence" value="ECO:0007669"/>
    <property type="project" value="UniProtKB-KW"/>
</dbReference>
<reference evidence="10" key="1">
    <citation type="submission" date="2021-11" db="EMBL/GenBank/DDBJ databases">
        <authorList>
            <person name="Herlambang A."/>
            <person name="Guo Y."/>
            <person name="Takashima Y."/>
            <person name="Nishizawa T."/>
        </authorList>
    </citation>
    <scope>NUCLEOTIDE SEQUENCE</scope>
    <source>
        <strain evidence="10">E1425</strain>
    </source>
</reference>
<evidence type="ECO:0000259" key="9">
    <source>
        <dbReference type="SMART" id="SM01351"/>
    </source>
</evidence>
<dbReference type="GO" id="GO:0004222">
    <property type="term" value="F:metalloendopeptidase activity"/>
    <property type="evidence" value="ECO:0007669"/>
    <property type="project" value="InterPro"/>
</dbReference>
<dbReference type="SMART" id="SM01351">
    <property type="entry name" value="Aspzincin_M35"/>
    <property type="match status" value="1"/>
</dbReference>
<feature type="domain" description="Lysine-specific metallo-endopeptidase" evidence="9">
    <location>
        <begin position="47"/>
        <end position="180"/>
    </location>
</feature>
<feature type="chain" id="PRO_5040308504" description="Lysine-specific metallo-endopeptidase domain-containing protein" evidence="8">
    <location>
        <begin position="17"/>
        <end position="186"/>
    </location>
</feature>
<dbReference type="Gene3D" id="3.40.390.10">
    <property type="entry name" value="Collagenase (Catalytic Domain)"/>
    <property type="match status" value="1"/>
</dbReference>
<evidence type="ECO:0000256" key="2">
    <source>
        <dbReference type="ARBA" id="ARBA00010279"/>
    </source>
</evidence>